<accession>S8DIZ8</accession>
<evidence type="ECO:0000313" key="1">
    <source>
        <dbReference type="EMBL" id="EPS92812.1"/>
    </source>
</evidence>
<dbReference type="EMBL" id="KE504342">
    <property type="protein sequence ID" value="EPS92812.1"/>
    <property type="molecule type" value="Genomic_DNA"/>
</dbReference>
<keyword evidence="2" id="KW-1185">Reference proteome</keyword>
<dbReference type="AlphaFoldDB" id="S8DIZ8"/>
<dbReference type="Proteomes" id="UP000015241">
    <property type="component" value="Unassembled WGS sequence"/>
</dbReference>
<evidence type="ECO:0000313" key="2">
    <source>
        <dbReference type="Proteomes" id="UP000015241"/>
    </source>
</evidence>
<dbReference type="HOGENOM" id="CLU_1855317_0_0_1"/>
<reference evidence="1 2" key="1">
    <citation type="journal article" date="2012" name="Science">
        <title>The Paleozoic origin of enzymatic lignin decomposition reconstructed from 31 fungal genomes.</title>
        <authorList>
            <person name="Floudas D."/>
            <person name="Binder M."/>
            <person name="Riley R."/>
            <person name="Barry K."/>
            <person name="Blanchette R.A."/>
            <person name="Henrissat B."/>
            <person name="Martinez A.T."/>
            <person name="Otillar R."/>
            <person name="Spatafora J.W."/>
            <person name="Yadav J.S."/>
            <person name="Aerts A."/>
            <person name="Benoit I."/>
            <person name="Boyd A."/>
            <person name="Carlson A."/>
            <person name="Copeland A."/>
            <person name="Coutinho P.M."/>
            <person name="de Vries R.P."/>
            <person name="Ferreira P."/>
            <person name="Findley K."/>
            <person name="Foster B."/>
            <person name="Gaskell J."/>
            <person name="Glotzer D."/>
            <person name="Gorecki P."/>
            <person name="Heitman J."/>
            <person name="Hesse C."/>
            <person name="Hori C."/>
            <person name="Igarashi K."/>
            <person name="Jurgens J.A."/>
            <person name="Kallen N."/>
            <person name="Kersten P."/>
            <person name="Kohler A."/>
            <person name="Kuees U."/>
            <person name="Kumar T.K.A."/>
            <person name="Kuo A."/>
            <person name="LaButti K."/>
            <person name="Larrondo L.F."/>
            <person name="Lindquist E."/>
            <person name="Ling A."/>
            <person name="Lombard V."/>
            <person name="Lucas S."/>
            <person name="Lundell T."/>
            <person name="Martin R."/>
            <person name="McLaughlin D.J."/>
            <person name="Morgenstern I."/>
            <person name="Morin E."/>
            <person name="Murat C."/>
            <person name="Nagy L.G."/>
            <person name="Nolan M."/>
            <person name="Ohm R.A."/>
            <person name="Patyshakuliyeva A."/>
            <person name="Rokas A."/>
            <person name="Ruiz-Duenas F.J."/>
            <person name="Sabat G."/>
            <person name="Salamov A."/>
            <person name="Samejima M."/>
            <person name="Schmutz J."/>
            <person name="Slot J.C."/>
            <person name="St John F."/>
            <person name="Stenlid J."/>
            <person name="Sun H."/>
            <person name="Sun S."/>
            <person name="Syed K."/>
            <person name="Tsang A."/>
            <person name="Wiebenga A."/>
            <person name="Young D."/>
            <person name="Pisabarro A."/>
            <person name="Eastwood D.C."/>
            <person name="Martin F."/>
            <person name="Cullen D."/>
            <person name="Grigoriev I.V."/>
            <person name="Hibbett D.S."/>
        </authorList>
    </citation>
    <scope>NUCLEOTIDE SEQUENCE</scope>
    <source>
        <strain evidence="2">FP-58527</strain>
    </source>
</reference>
<organism evidence="1 2">
    <name type="scientific">Fomitopsis schrenkii</name>
    <name type="common">Brown rot fungus</name>
    <dbReference type="NCBI Taxonomy" id="2126942"/>
    <lineage>
        <taxon>Eukaryota</taxon>
        <taxon>Fungi</taxon>
        <taxon>Dikarya</taxon>
        <taxon>Basidiomycota</taxon>
        <taxon>Agaricomycotina</taxon>
        <taxon>Agaricomycetes</taxon>
        <taxon>Polyporales</taxon>
        <taxon>Fomitopsis</taxon>
    </lineage>
</organism>
<proteinExistence type="predicted"/>
<dbReference type="InParanoid" id="S8DIZ8"/>
<gene>
    <name evidence="1" type="ORF">FOMPIDRAFT_1137282</name>
</gene>
<name>S8DIZ8_FOMSC</name>
<dbReference type="OrthoDB" id="2676448at2759"/>
<protein>
    <submittedName>
        <fullName evidence="1">Uncharacterized protein</fullName>
    </submittedName>
</protein>
<dbReference type="STRING" id="743788.S8DIZ8"/>
<sequence>MRAANHYFETHEDCCAYEDELEVGVRWVPGSQEYKEVSRLFTERKYQCLLDELECLVVQYLFELIKAGMSGTGMQLCFSVSIKKALTHFNKHTAKLVPPQLLLTWKDVVKMATLADFDLLCETHDNLHKQLWAQPLNQ</sequence>